<dbReference type="PANTHER" id="PTHR34493">
    <property type="entry name" value="PROTEIN CBG13422-RELATED"/>
    <property type="match status" value="1"/>
</dbReference>
<gene>
    <name evidence="2" type="ORF">DME_LOCUS1586</name>
</gene>
<dbReference type="InterPro" id="IPR056710">
    <property type="entry name" value="DUF7808"/>
</dbReference>
<evidence type="ECO:0000313" key="5">
    <source>
        <dbReference type="WBParaSite" id="DME_0000703401-mRNA-1"/>
    </source>
</evidence>
<dbReference type="OrthoDB" id="5849460at2759"/>
<sequence length="156" mass="18284">MVSVPNLLGKFATNIVRRELIEIMQKLKEFRQYTCFSIRSNEPADCTLMFKENNERTTISDSGCFSERDLERHQIFTYCPLQCPGAESAYVILKKPSNNNKCAAFFSYNVVRRKNDWFFWRSGKCLYEEIQFDIGCTFPFKKLKKGKNDSFVGHDQ</sequence>
<keyword evidence="4" id="KW-1185">Reference proteome</keyword>
<feature type="domain" description="DUF7808" evidence="1">
    <location>
        <begin position="28"/>
        <end position="151"/>
    </location>
</feature>
<accession>A0A0N4UHJ9</accession>
<dbReference type="Proteomes" id="UP000038040">
    <property type="component" value="Unplaced"/>
</dbReference>
<name>A0A0N4UHJ9_DRAME</name>
<reference evidence="5" key="1">
    <citation type="submission" date="2017-02" db="UniProtKB">
        <authorList>
            <consortium name="WormBaseParasite"/>
        </authorList>
    </citation>
    <scope>IDENTIFICATION</scope>
</reference>
<protein>
    <submittedName>
        <fullName evidence="5">DUF19 domain-containing protein</fullName>
    </submittedName>
</protein>
<reference evidence="2 4" key="2">
    <citation type="submission" date="2018-11" db="EMBL/GenBank/DDBJ databases">
        <authorList>
            <consortium name="Pathogen Informatics"/>
        </authorList>
    </citation>
    <scope>NUCLEOTIDE SEQUENCE [LARGE SCALE GENOMIC DNA]</scope>
</reference>
<dbReference type="STRING" id="318479.A0A0N4UHJ9"/>
<dbReference type="Proteomes" id="UP000274756">
    <property type="component" value="Unassembled WGS sequence"/>
</dbReference>
<evidence type="ECO:0000313" key="3">
    <source>
        <dbReference type="Proteomes" id="UP000038040"/>
    </source>
</evidence>
<evidence type="ECO:0000313" key="2">
    <source>
        <dbReference type="EMBL" id="VDN51613.1"/>
    </source>
</evidence>
<dbReference type="EMBL" id="UYYG01000025">
    <property type="protein sequence ID" value="VDN51613.1"/>
    <property type="molecule type" value="Genomic_DNA"/>
</dbReference>
<evidence type="ECO:0000313" key="4">
    <source>
        <dbReference type="Proteomes" id="UP000274756"/>
    </source>
</evidence>
<organism evidence="3 5">
    <name type="scientific">Dracunculus medinensis</name>
    <name type="common">Guinea worm</name>
    <dbReference type="NCBI Taxonomy" id="318479"/>
    <lineage>
        <taxon>Eukaryota</taxon>
        <taxon>Metazoa</taxon>
        <taxon>Ecdysozoa</taxon>
        <taxon>Nematoda</taxon>
        <taxon>Chromadorea</taxon>
        <taxon>Rhabditida</taxon>
        <taxon>Spirurina</taxon>
        <taxon>Dracunculoidea</taxon>
        <taxon>Dracunculidae</taxon>
        <taxon>Dracunculus</taxon>
    </lineage>
</organism>
<dbReference type="WBParaSite" id="DME_0000703401-mRNA-1">
    <property type="protein sequence ID" value="DME_0000703401-mRNA-1"/>
    <property type="gene ID" value="DME_0000703401"/>
</dbReference>
<dbReference type="AlphaFoldDB" id="A0A0N4UHJ9"/>
<evidence type="ECO:0000259" key="1">
    <source>
        <dbReference type="Pfam" id="PF25096"/>
    </source>
</evidence>
<dbReference type="Pfam" id="PF25096">
    <property type="entry name" value="DUF7808"/>
    <property type="match status" value="1"/>
</dbReference>
<proteinExistence type="predicted"/>
<dbReference type="PANTHER" id="PTHR34493:SF5">
    <property type="entry name" value="WSC DOMAIN-CONTAINING PROTEIN"/>
    <property type="match status" value="1"/>
</dbReference>